<dbReference type="RefSeq" id="WP_085447022.1">
    <property type="nucleotide sequence ID" value="NZ_LVJN01000021.1"/>
</dbReference>
<evidence type="ECO:0000259" key="2">
    <source>
        <dbReference type="Pfam" id="PF01926"/>
    </source>
</evidence>
<evidence type="ECO:0000313" key="3">
    <source>
        <dbReference type="EMBL" id="OSM00388.1"/>
    </source>
</evidence>
<dbReference type="GO" id="GO:0005737">
    <property type="term" value="C:cytoplasm"/>
    <property type="evidence" value="ECO:0007669"/>
    <property type="project" value="TreeGrafter"/>
</dbReference>
<keyword evidence="1" id="KW-1133">Transmembrane helix</keyword>
<keyword evidence="1" id="KW-0812">Transmembrane</keyword>
<gene>
    <name evidence="3" type="ORF">MAIT1_00896</name>
</gene>
<comment type="caution">
    <text evidence="3">The sequence shown here is derived from an EMBL/GenBank/DDBJ whole genome shotgun (WGS) entry which is preliminary data.</text>
</comment>
<feature type="domain" description="G" evidence="2">
    <location>
        <begin position="126"/>
        <end position="235"/>
    </location>
</feature>
<proteinExistence type="predicted"/>
<dbReference type="GO" id="GO:0005525">
    <property type="term" value="F:GTP binding"/>
    <property type="evidence" value="ECO:0007669"/>
    <property type="project" value="InterPro"/>
</dbReference>
<organism evidence="3 4">
    <name type="scientific">Magnetofaba australis IT-1</name>
    <dbReference type="NCBI Taxonomy" id="1434232"/>
    <lineage>
        <taxon>Bacteria</taxon>
        <taxon>Pseudomonadati</taxon>
        <taxon>Pseudomonadota</taxon>
        <taxon>Magnetococcia</taxon>
        <taxon>Magnetococcales</taxon>
        <taxon>Magnetococcaceae</taxon>
        <taxon>Magnetofaba</taxon>
    </lineage>
</organism>
<keyword evidence="4" id="KW-1185">Reference proteome</keyword>
<evidence type="ECO:0000256" key="1">
    <source>
        <dbReference type="SAM" id="Phobius"/>
    </source>
</evidence>
<dbReference type="GO" id="GO:0002098">
    <property type="term" value="P:tRNA wobble uridine modification"/>
    <property type="evidence" value="ECO:0007669"/>
    <property type="project" value="TreeGrafter"/>
</dbReference>
<dbReference type="OrthoDB" id="238366at2"/>
<dbReference type="STRING" id="1434232.MAIT1_00896"/>
<dbReference type="SUPFAM" id="SSF52540">
    <property type="entry name" value="P-loop containing nucleoside triphosphate hydrolases"/>
    <property type="match status" value="1"/>
</dbReference>
<dbReference type="PANTHER" id="PTHR42714:SF2">
    <property type="entry name" value="TRNA MODIFICATION GTPASE GTPBP3, MITOCHONDRIAL"/>
    <property type="match status" value="1"/>
</dbReference>
<sequence length="504" mass="55225">MRQILSFRVVLTLGVLLSALLVVFLLLQLSSTAFVVWDRLAQASWGVRLAWGGVFLAVLGGVGWGLWRIWRSGRASKAEISTKQPLTDEQLQTRILRNQQAGAEVDAAQQELAELEQRRLIKRLFVGLFGEVNAGKSTLIKALLPDADTFSSPIAGATRDVQRYLWRDRHGRETLLSDMPGLNEMGETLSELSRDEALRSHVVIYLCDGDLTRDQFAELSGLIELGKPLLIAVNKADRYAPEERAAIIQRIGERLDALPQPPKARYIVATQAGGSEQVTRIDADGVATIEMRPIQPDVRELTATLSRLIDELGDEELERRRDAAVYAIAVRKLDDALMQRRRRLGEALVANYARKGVLGAMAAVAPGTDLIIQGALGFALVRELCKLYEAPLGQVDLKQMLERVEGRVARNISLLLAVAGNVFKAFPGVGTVTGGAMHAVAYGLIFDSLGKALVDVLEANGCVESDQVAARFEENLTVDMERRMKDMAKIALGALAGKRRDDAL</sequence>
<name>A0A1Y2JZQ6_9PROT</name>
<protein>
    <submittedName>
        <fullName evidence="3">Putative small GTP-binding protein</fullName>
    </submittedName>
</protein>
<feature type="transmembrane region" description="Helical" evidence="1">
    <location>
        <begin position="48"/>
        <end position="67"/>
    </location>
</feature>
<dbReference type="InterPro" id="IPR006073">
    <property type="entry name" value="GTP-bd"/>
</dbReference>
<accession>A0A1Y2JZQ6</accession>
<dbReference type="GO" id="GO:0030488">
    <property type="term" value="P:tRNA methylation"/>
    <property type="evidence" value="ECO:0007669"/>
    <property type="project" value="TreeGrafter"/>
</dbReference>
<dbReference type="AlphaFoldDB" id="A0A1Y2JZQ6"/>
<dbReference type="Gene3D" id="3.40.50.300">
    <property type="entry name" value="P-loop containing nucleotide triphosphate hydrolases"/>
    <property type="match status" value="1"/>
</dbReference>
<dbReference type="Pfam" id="PF01926">
    <property type="entry name" value="MMR_HSR1"/>
    <property type="match status" value="1"/>
</dbReference>
<dbReference type="EMBL" id="LVJN01000021">
    <property type="protein sequence ID" value="OSM00388.1"/>
    <property type="molecule type" value="Genomic_DNA"/>
</dbReference>
<dbReference type="InterPro" id="IPR027417">
    <property type="entry name" value="P-loop_NTPase"/>
</dbReference>
<reference evidence="3 4" key="1">
    <citation type="journal article" date="2016" name="BMC Genomics">
        <title>Combined genomic and structural analyses of a cultured magnetotactic bacterium reveals its niche adaptation to a dynamic environment.</title>
        <authorList>
            <person name="Araujo A.C."/>
            <person name="Morillo V."/>
            <person name="Cypriano J."/>
            <person name="Teixeira L.C."/>
            <person name="Leao P."/>
            <person name="Lyra S."/>
            <person name="Almeida L.G."/>
            <person name="Bazylinski D.A."/>
            <person name="Vasconcellos A.T."/>
            <person name="Abreu F."/>
            <person name="Lins U."/>
        </authorList>
    </citation>
    <scope>NUCLEOTIDE SEQUENCE [LARGE SCALE GENOMIC DNA]</scope>
    <source>
        <strain evidence="3 4">IT-1</strain>
    </source>
</reference>
<dbReference type="Proteomes" id="UP000194003">
    <property type="component" value="Unassembled WGS sequence"/>
</dbReference>
<dbReference type="PANTHER" id="PTHR42714">
    <property type="entry name" value="TRNA MODIFICATION GTPASE GTPBP3"/>
    <property type="match status" value="1"/>
</dbReference>
<evidence type="ECO:0000313" key="4">
    <source>
        <dbReference type="Proteomes" id="UP000194003"/>
    </source>
</evidence>
<keyword evidence="1" id="KW-0472">Membrane</keyword>